<dbReference type="GO" id="GO:0000981">
    <property type="term" value="F:DNA-binding transcription factor activity, RNA polymerase II-specific"/>
    <property type="evidence" value="ECO:0007669"/>
    <property type="project" value="TreeGrafter"/>
</dbReference>
<feature type="domain" description="C2H2-type" evidence="8">
    <location>
        <begin position="84"/>
        <end position="105"/>
    </location>
</feature>
<dbReference type="PANTHER" id="PTHR23235:SF120">
    <property type="entry name" value="KRUPPEL-LIKE FACTOR 15"/>
    <property type="match status" value="1"/>
</dbReference>
<keyword evidence="3 7" id="KW-0863">Zinc-finger</keyword>
<dbReference type="InterPro" id="IPR036236">
    <property type="entry name" value="Znf_C2H2_sf"/>
</dbReference>
<gene>
    <name evidence="9" type="ORF">GGX14DRAFT_348258</name>
</gene>
<feature type="domain" description="C2H2-type" evidence="8">
    <location>
        <begin position="25"/>
        <end position="54"/>
    </location>
</feature>
<accession>A0AAD7E455</accession>
<evidence type="ECO:0000256" key="7">
    <source>
        <dbReference type="PROSITE-ProRule" id="PRU00042"/>
    </source>
</evidence>
<dbReference type="EMBL" id="JARJCW010000003">
    <property type="protein sequence ID" value="KAJ7227428.1"/>
    <property type="molecule type" value="Genomic_DNA"/>
</dbReference>
<dbReference type="PROSITE" id="PS50157">
    <property type="entry name" value="ZINC_FINGER_C2H2_2"/>
    <property type="match status" value="3"/>
</dbReference>
<organism evidence="9 10">
    <name type="scientific">Mycena pura</name>
    <dbReference type="NCBI Taxonomy" id="153505"/>
    <lineage>
        <taxon>Eukaryota</taxon>
        <taxon>Fungi</taxon>
        <taxon>Dikarya</taxon>
        <taxon>Basidiomycota</taxon>
        <taxon>Agaricomycotina</taxon>
        <taxon>Agaricomycetes</taxon>
        <taxon>Agaricomycetidae</taxon>
        <taxon>Agaricales</taxon>
        <taxon>Marasmiineae</taxon>
        <taxon>Mycenaceae</taxon>
        <taxon>Mycena</taxon>
    </lineage>
</organism>
<evidence type="ECO:0000313" key="10">
    <source>
        <dbReference type="Proteomes" id="UP001219525"/>
    </source>
</evidence>
<evidence type="ECO:0000256" key="6">
    <source>
        <dbReference type="ARBA" id="ARBA00023163"/>
    </source>
</evidence>
<evidence type="ECO:0000256" key="2">
    <source>
        <dbReference type="ARBA" id="ARBA00022737"/>
    </source>
</evidence>
<evidence type="ECO:0000256" key="3">
    <source>
        <dbReference type="ARBA" id="ARBA00022771"/>
    </source>
</evidence>
<evidence type="ECO:0000313" key="9">
    <source>
        <dbReference type="EMBL" id="KAJ7227428.1"/>
    </source>
</evidence>
<dbReference type="PROSITE" id="PS00028">
    <property type="entry name" value="ZINC_FINGER_C2H2_1"/>
    <property type="match status" value="2"/>
</dbReference>
<comment type="caution">
    <text evidence="9">The sequence shown here is derived from an EMBL/GenBank/DDBJ whole genome shotgun (WGS) entry which is preliminary data.</text>
</comment>
<dbReference type="GO" id="GO:0008270">
    <property type="term" value="F:zinc ion binding"/>
    <property type="evidence" value="ECO:0007669"/>
    <property type="project" value="UniProtKB-KW"/>
</dbReference>
<proteinExistence type="predicted"/>
<keyword evidence="1" id="KW-0479">Metal-binding</keyword>
<keyword evidence="2" id="KW-0677">Repeat</keyword>
<keyword evidence="10" id="KW-1185">Reference proteome</keyword>
<evidence type="ECO:0000259" key="8">
    <source>
        <dbReference type="PROSITE" id="PS50157"/>
    </source>
</evidence>
<feature type="domain" description="C2H2-type" evidence="8">
    <location>
        <begin position="54"/>
        <end position="83"/>
    </location>
</feature>
<dbReference type="SMART" id="SM00355">
    <property type="entry name" value="ZnF_C2H2"/>
    <property type="match status" value="3"/>
</dbReference>
<dbReference type="GO" id="GO:0000978">
    <property type="term" value="F:RNA polymerase II cis-regulatory region sequence-specific DNA binding"/>
    <property type="evidence" value="ECO:0007669"/>
    <property type="project" value="TreeGrafter"/>
</dbReference>
<reference evidence="9" key="1">
    <citation type="submission" date="2023-03" db="EMBL/GenBank/DDBJ databases">
        <title>Massive genome expansion in bonnet fungi (Mycena s.s.) driven by repeated elements and novel gene families across ecological guilds.</title>
        <authorList>
            <consortium name="Lawrence Berkeley National Laboratory"/>
            <person name="Harder C.B."/>
            <person name="Miyauchi S."/>
            <person name="Viragh M."/>
            <person name="Kuo A."/>
            <person name="Thoen E."/>
            <person name="Andreopoulos B."/>
            <person name="Lu D."/>
            <person name="Skrede I."/>
            <person name="Drula E."/>
            <person name="Henrissat B."/>
            <person name="Morin E."/>
            <person name="Kohler A."/>
            <person name="Barry K."/>
            <person name="LaButti K."/>
            <person name="Morin E."/>
            <person name="Salamov A."/>
            <person name="Lipzen A."/>
            <person name="Mereny Z."/>
            <person name="Hegedus B."/>
            <person name="Baldrian P."/>
            <person name="Stursova M."/>
            <person name="Weitz H."/>
            <person name="Taylor A."/>
            <person name="Grigoriev I.V."/>
            <person name="Nagy L.G."/>
            <person name="Martin F."/>
            <person name="Kauserud H."/>
        </authorList>
    </citation>
    <scope>NUCLEOTIDE SEQUENCE</scope>
    <source>
        <strain evidence="9">9144</strain>
    </source>
</reference>
<evidence type="ECO:0000256" key="4">
    <source>
        <dbReference type="ARBA" id="ARBA00022833"/>
    </source>
</evidence>
<sequence length="121" mass="13932">MPNEATVTGLTSKMLGKRREREATFICPVPGCGSTFTRSLSLKGHIRSHNEELFLCKWPGCRKGFTRQHDCKRHEQLHTNYHPYTCDGCNKQFVRMDALHRHRELLLRSCATGMCAYAIHL</sequence>
<dbReference type="Pfam" id="PF00096">
    <property type="entry name" value="zf-C2H2"/>
    <property type="match status" value="2"/>
</dbReference>
<dbReference type="PANTHER" id="PTHR23235">
    <property type="entry name" value="KRUEPPEL-LIKE TRANSCRIPTION FACTOR"/>
    <property type="match status" value="1"/>
</dbReference>
<dbReference type="Gene3D" id="3.30.160.60">
    <property type="entry name" value="Classic Zinc Finger"/>
    <property type="match status" value="3"/>
</dbReference>
<dbReference type="FunFam" id="3.30.160.60:FF:000032">
    <property type="entry name" value="Krueppel-like factor 4"/>
    <property type="match status" value="1"/>
</dbReference>
<name>A0AAD7E455_9AGAR</name>
<protein>
    <recommendedName>
        <fullName evidence="8">C2H2-type domain-containing protein</fullName>
    </recommendedName>
</protein>
<keyword evidence="6" id="KW-0804">Transcription</keyword>
<keyword evidence="4" id="KW-0862">Zinc</keyword>
<evidence type="ECO:0000256" key="5">
    <source>
        <dbReference type="ARBA" id="ARBA00023015"/>
    </source>
</evidence>
<evidence type="ECO:0000256" key="1">
    <source>
        <dbReference type="ARBA" id="ARBA00022723"/>
    </source>
</evidence>
<dbReference type="SUPFAM" id="SSF57667">
    <property type="entry name" value="beta-beta-alpha zinc fingers"/>
    <property type="match status" value="2"/>
</dbReference>
<dbReference type="AlphaFoldDB" id="A0AAD7E455"/>
<dbReference type="InterPro" id="IPR013087">
    <property type="entry name" value="Znf_C2H2_type"/>
</dbReference>
<dbReference type="Proteomes" id="UP001219525">
    <property type="component" value="Unassembled WGS sequence"/>
</dbReference>
<keyword evidence="5" id="KW-0805">Transcription regulation</keyword>